<keyword evidence="2" id="KW-1185">Reference proteome</keyword>
<dbReference type="AlphaFoldDB" id="A0A1Y1IDX1"/>
<name>A0A1Y1IDX1_KLENI</name>
<gene>
    <name evidence="1" type="ORF">KFL_004920040</name>
</gene>
<organism evidence="1 2">
    <name type="scientific">Klebsormidium nitens</name>
    <name type="common">Green alga</name>
    <name type="synonym">Ulothrix nitens</name>
    <dbReference type="NCBI Taxonomy" id="105231"/>
    <lineage>
        <taxon>Eukaryota</taxon>
        <taxon>Viridiplantae</taxon>
        <taxon>Streptophyta</taxon>
        <taxon>Klebsormidiophyceae</taxon>
        <taxon>Klebsormidiales</taxon>
        <taxon>Klebsormidiaceae</taxon>
        <taxon>Klebsormidium</taxon>
    </lineage>
</organism>
<proteinExistence type="predicted"/>
<evidence type="ECO:0000313" key="2">
    <source>
        <dbReference type="Proteomes" id="UP000054558"/>
    </source>
</evidence>
<protein>
    <submittedName>
        <fullName evidence="1">Uncharacterized protein</fullName>
    </submittedName>
</protein>
<dbReference type="Proteomes" id="UP000054558">
    <property type="component" value="Unassembled WGS sequence"/>
</dbReference>
<sequence>MSSIEDITYLRQRQERGLREKLAGLDARFTRRMPQDRGRGRLTASAECTQPSTARWFFPGLEGCFRFESRPHPSSARQLPAVVQV</sequence>
<accession>A0A1Y1IDX1</accession>
<dbReference type="EMBL" id="DF237441">
    <property type="protein sequence ID" value="GAQ89154.1"/>
    <property type="molecule type" value="Genomic_DNA"/>
</dbReference>
<evidence type="ECO:0000313" key="1">
    <source>
        <dbReference type="EMBL" id="GAQ89154.1"/>
    </source>
</evidence>
<reference evidence="1 2" key="1">
    <citation type="journal article" date="2014" name="Nat. Commun.">
        <title>Klebsormidium flaccidum genome reveals primary factors for plant terrestrial adaptation.</title>
        <authorList>
            <person name="Hori K."/>
            <person name="Maruyama F."/>
            <person name="Fujisawa T."/>
            <person name="Togashi T."/>
            <person name="Yamamoto N."/>
            <person name="Seo M."/>
            <person name="Sato S."/>
            <person name="Yamada T."/>
            <person name="Mori H."/>
            <person name="Tajima N."/>
            <person name="Moriyama T."/>
            <person name="Ikeuchi M."/>
            <person name="Watanabe M."/>
            <person name="Wada H."/>
            <person name="Kobayashi K."/>
            <person name="Saito M."/>
            <person name="Masuda T."/>
            <person name="Sasaki-Sekimoto Y."/>
            <person name="Mashiguchi K."/>
            <person name="Awai K."/>
            <person name="Shimojima M."/>
            <person name="Masuda S."/>
            <person name="Iwai M."/>
            <person name="Nobusawa T."/>
            <person name="Narise T."/>
            <person name="Kondo S."/>
            <person name="Saito H."/>
            <person name="Sato R."/>
            <person name="Murakawa M."/>
            <person name="Ihara Y."/>
            <person name="Oshima-Yamada Y."/>
            <person name="Ohtaka K."/>
            <person name="Satoh M."/>
            <person name="Sonobe K."/>
            <person name="Ishii M."/>
            <person name="Ohtani R."/>
            <person name="Kanamori-Sato M."/>
            <person name="Honoki R."/>
            <person name="Miyazaki D."/>
            <person name="Mochizuki H."/>
            <person name="Umetsu J."/>
            <person name="Higashi K."/>
            <person name="Shibata D."/>
            <person name="Kamiya Y."/>
            <person name="Sato N."/>
            <person name="Nakamura Y."/>
            <person name="Tabata S."/>
            <person name="Ida S."/>
            <person name="Kurokawa K."/>
            <person name="Ohta H."/>
        </authorList>
    </citation>
    <scope>NUCLEOTIDE SEQUENCE [LARGE SCALE GENOMIC DNA]</scope>
    <source>
        <strain evidence="1 2">NIES-2285</strain>
    </source>
</reference>